<dbReference type="InterPro" id="IPR006652">
    <property type="entry name" value="Kelch_1"/>
</dbReference>
<gene>
    <name evidence="2" type="ORF">DILT_LOCUS16510</name>
</gene>
<dbReference type="Gene3D" id="2.120.10.80">
    <property type="entry name" value="Kelch-type beta propeller"/>
    <property type="match status" value="1"/>
</dbReference>
<dbReference type="OrthoDB" id="6350321at2759"/>
<reference evidence="2 3" key="1">
    <citation type="submission" date="2018-11" db="EMBL/GenBank/DDBJ databases">
        <authorList>
            <consortium name="Pathogen Informatics"/>
        </authorList>
    </citation>
    <scope>NUCLEOTIDE SEQUENCE [LARGE SCALE GENOMIC DNA]</scope>
</reference>
<dbReference type="Proteomes" id="UP000281553">
    <property type="component" value="Unassembled WGS sequence"/>
</dbReference>
<dbReference type="EMBL" id="UYRU01085288">
    <property type="protein sequence ID" value="VDN34448.1"/>
    <property type="molecule type" value="Genomic_DNA"/>
</dbReference>
<evidence type="ECO:0000256" key="1">
    <source>
        <dbReference type="ARBA" id="ARBA00022441"/>
    </source>
</evidence>
<organism evidence="2 3">
    <name type="scientific">Dibothriocephalus latus</name>
    <name type="common">Fish tapeworm</name>
    <name type="synonym">Diphyllobothrium latum</name>
    <dbReference type="NCBI Taxonomy" id="60516"/>
    <lineage>
        <taxon>Eukaryota</taxon>
        <taxon>Metazoa</taxon>
        <taxon>Spiralia</taxon>
        <taxon>Lophotrochozoa</taxon>
        <taxon>Platyhelminthes</taxon>
        <taxon>Cestoda</taxon>
        <taxon>Eucestoda</taxon>
        <taxon>Diphyllobothriidea</taxon>
        <taxon>Diphyllobothriidae</taxon>
        <taxon>Dibothriocephalus</taxon>
    </lineage>
</organism>
<keyword evidence="3" id="KW-1185">Reference proteome</keyword>
<dbReference type="SUPFAM" id="SSF117281">
    <property type="entry name" value="Kelch motif"/>
    <property type="match status" value="1"/>
</dbReference>
<protein>
    <submittedName>
        <fullName evidence="2">Uncharacterized protein</fullName>
    </submittedName>
</protein>
<dbReference type="AlphaFoldDB" id="A0A3P7NFP6"/>
<sequence>MCHLRGPADWQGELKASNVFWKDAADMLEPRREHTAVAFRDSIFIAGGRNLQGYLNTIDVFTPPDNQRPLGQWTRLATWSTGRPTAALVVCQDRLFSFKHNREASYTLMKFEPPADPSSSSQGKFDQWEWVQCGWVLGFKEIQRGFSLS</sequence>
<evidence type="ECO:0000313" key="2">
    <source>
        <dbReference type="EMBL" id="VDN34448.1"/>
    </source>
</evidence>
<name>A0A3P7NFP6_DIBLA</name>
<proteinExistence type="predicted"/>
<dbReference type="Pfam" id="PF01344">
    <property type="entry name" value="Kelch_1"/>
    <property type="match status" value="1"/>
</dbReference>
<evidence type="ECO:0000313" key="3">
    <source>
        <dbReference type="Proteomes" id="UP000281553"/>
    </source>
</evidence>
<keyword evidence="1" id="KW-0880">Kelch repeat</keyword>
<accession>A0A3P7NFP6</accession>
<dbReference type="InterPro" id="IPR015915">
    <property type="entry name" value="Kelch-typ_b-propeller"/>
</dbReference>